<organism evidence="1">
    <name type="scientific">Rhizophagus irregularis (strain DAOM 181602 / DAOM 197198 / MUCL 43194)</name>
    <name type="common">Arbuscular mycorrhizal fungus</name>
    <name type="synonym">Glomus intraradices</name>
    <dbReference type="NCBI Taxonomy" id="747089"/>
    <lineage>
        <taxon>Eukaryota</taxon>
        <taxon>Fungi</taxon>
        <taxon>Fungi incertae sedis</taxon>
        <taxon>Mucoromycota</taxon>
        <taxon>Glomeromycotina</taxon>
        <taxon>Glomeromycetes</taxon>
        <taxon>Glomerales</taxon>
        <taxon>Glomeraceae</taxon>
        <taxon>Rhizophagus</taxon>
    </lineage>
</organism>
<evidence type="ECO:0008006" key="2">
    <source>
        <dbReference type="Google" id="ProtNLM"/>
    </source>
</evidence>
<evidence type="ECO:0000313" key="1">
    <source>
        <dbReference type="EMBL" id="ESA16764.1"/>
    </source>
</evidence>
<dbReference type="HOGENOM" id="CLU_000288_7_33_1"/>
<accession>U9U8M6</accession>
<reference evidence="1" key="1">
    <citation type="submission" date="2013-07" db="EMBL/GenBank/DDBJ databases">
        <title>The genome of an arbuscular mycorrhizal fungus provides insights into the evolution of the oldest plant symbiosis.</title>
        <authorList>
            <consortium name="DOE Joint Genome Institute"/>
            <person name="Tisserant E."/>
            <person name="Malbreil M."/>
            <person name="Kuo A."/>
            <person name="Kohler A."/>
            <person name="Symeonidi A."/>
            <person name="Balestrini R."/>
            <person name="Charron P."/>
            <person name="Duensing N."/>
            <person name="Frei-dit-Frey N."/>
            <person name="Gianinazzi-Pearson V."/>
            <person name="Gilbert B."/>
            <person name="Handa Y."/>
            <person name="Hijri M."/>
            <person name="Kaul R."/>
            <person name="Kawaguchi M."/>
            <person name="Krajinski F."/>
            <person name="Lammers P."/>
            <person name="Lapierre D."/>
            <person name="Masclaux F.G."/>
            <person name="Murat C."/>
            <person name="Morin E."/>
            <person name="Ndikumana S."/>
            <person name="Pagni M."/>
            <person name="Petitpierre D."/>
            <person name="Requena N."/>
            <person name="Rosikiewicz P."/>
            <person name="Riley R."/>
            <person name="Saito K."/>
            <person name="San Clemente H."/>
            <person name="Shapiro H."/>
            <person name="van Tuinen D."/>
            <person name="Becard G."/>
            <person name="Bonfante P."/>
            <person name="Paszkowski U."/>
            <person name="Shachar-Hill Y."/>
            <person name="Young J.P."/>
            <person name="Sanders I.R."/>
            <person name="Henrissat B."/>
            <person name="Rensing S.A."/>
            <person name="Grigoriev I.V."/>
            <person name="Corradi N."/>
            <person name="Roux C."/>
            <person name="Martin F."/>
        </authorList>
    </citation>
    <scope>NUCLEOTIDE SEQUENCE</scope>
    <source>
        <strain evidence="1">DAOM 197198</strain>
    </source>
</reference>
<protein>
    <recommendedName>
        <fullName evidence="2">Serine-threonine/tyrosine-protein kinase catalytic domain-containing protein</fullName>
    </recommendedName>
</protein>
<dbReference type="EMBL" id="KI280786">
    <property type="protein sequence ID" value="ESA16764.1"/>
    <property type="molecule type" value="Genomic_DNA"/>
</dbReference>
<sequence>MKRCWNEDPLKRPSASEVRGIIGSWIFHYSDNTNDELISNDIMEFINAPVGYATESLPQFLSKKELEEILENKYLEPSVSIDLNEMLDLDDLDDYTIKDTKSLDED</sequence>
<proteinExistence type="predicted"/>
<name>U9U8M6_RHIID</name>
<dbReference type="AlphaFoldDB" id="U9U8M6"/>
<gene>
    <name evidence="1" type="ORF">GLOINDRAFT_22490</name>
</gene>